<evidence type="ECO:0000259" key="4">
    <source>
        <dbReference type="PROSITE" id="PS51371"/>
    </source>
</evidence>
<name>A0A841R6A5_9SPIO</name>
<protein>
    <submittedName>
        <fullName evidence="5">CBS domain containing-hemolysin-like protein</fullName>
    </submittedName>
</protein>
<dbReference type="GO" id="GO:0050660">
    <property type="term" value="F:flavin adenine dinucleotide binding"/>
    <property type="evidence" value="ECO:0007669"/>
    <property type="project" value="InterPro"/>
</dbReference>
<dbReference type="SUPFAM" id="SSF56176">
    <property type="entry name" value="FAD-binding/transporter-associated domain-like"/>
    <property type="match status" value="1"/>
</dbReference>
<dbReference type="InterPro" id="IPR046342">
    <property type="entry name" value="CBS_dom_sf"/>
</dbReference>
<evidence type="ECO:0000256" key="2">
    <source>
        <dbReference type="ARBA" id="ARBA00023122"/>
    </source>
</evidence>
<dbReference type="InterPro" id="IPR005170">
    <property type="entry name" value="Transptr-assoc_dom"/>
</dbReference>
<reference evidence="5 6" key="1">
    <citation type="submission" date="2020-08" db="EMBL/GenBank/DDBJ databases">
        <title>Genomic Encyclopedia of Type Strains, Phase IV (KMG-IV): sequencing the most valuable type-strain genomes for metagenomic binning, comparative biology and taxonomic classification.</title>
        <authorList>
            <person name="Goeker M."/>
        </authorList>
    </citation>
    <scope>NUCLEOTIDE SEQUENCE [LARGE SCALE GENOMIC DNA]</scope>
    <source>
        <strain evidence="5 6">DSM 2461</strain>
    </source>
</reference>
<feature type="domain" description="CBS" evidence="4">
    <location>
        <begin position="111"/>
        <end position="168"/>
    </location>
</feature>
<dbReference type="GO" id="GO:0005886">
    <property type="term" value="C:plasma membrane"/>
    <property type="evidence" value="ECO:0007669"/>
    <property type="project" value="TreeGrafter"/>
</dbReference>
<dbReference type="Gene3D" id="3.10.580.10">
    <property type="entry name" value="CBS-domain"/>
    <property type="match status" value="1"/>
</dbReference>
<dbReference type="EMBL" id="JACHGJ010000001">
    <property type="protein sequence ID" value="MBB6478539.1"/>
    <property type="molecule type" value="Genomic_DNA"/>
</dbReference>
<keyword evidence="2 3" id="KW-0129">CBS domain</keyword>
<dbReference type="FunFam" id="3.10.580.10:FF:000002">
    <property type="entry name" value="Magnesium/cobalt efflux protein CorC"/>
    <property type="match status" value="1"/>
</dbReference>
<evidence type="ECO:0000256" key="1">
    <source>
        <dbReference type="ARBA" id="ARBA00022737"/>
    </source>
</evidence>
<feature type="domain" description="CBS" evidence="4">
    <location>
        <begin position="47"/>
        <end position="110"/>
    </location>
</feature>
<dbReference type="InterPro" id="IPR000644">
    <property type="entry name" value="CBS_dom"/>
</dbReference>
<dbReference type="PROSITE" id="PS51371">
    <property type="entry name" value="CBS"/>
    <property type="match status" value="2"/>
</dbReference>
<gene>
    <name evidence="5" type="ORF">HNR50_000172</name>
</gene>
<sequence length="256" mass="29451">MKFFNKRFKNRKETILAEEELGDLNLDEKDMIRGIVELSDTSIKEVIVPRIDVVFISDEIGEDELYKTLVESGHSRFPVYRETIDNVIGILYVKDLFSKIVNKESLNIPELIRKPYFVPETMKLDALLKEFKHRRVHIAIAVDEYGGVSGIVCMEDIIEEIVGDIQDEFDNEDEDILAVGEGIYLCYARVSIEDFNEELSMNISDDDYDTLGGFVFDLFGKIPVRFEKVSYEGVDFIIQSMDGHKINTIKVVKKDI</sequence>
<evidence type="ECO:0000313" key="5">
    <source>
        <dbReference type="EMBL" id="MBB6478539.1"/>
    </source>
</evidence>
<evidence type="ECO:0000313" key="6">
    <source>
        <dbReference type="Proteomes" id="UP000587760"/>
    </source>
</evidence>
<dbReference type="AlphaFoldDB" id="A0A841R6A5"/>
<dbReference type="Pfam" id="PF00571">
    <property type="entry name" value="CBS"/>
    <property type="match status" value="2"/>
</dbReference>
<comment type="caution">
    <text evidence="5">The sequence shown here is derived from an EMBL/GenBank/DDBJ whole genome shotgun (WGS) entry which is preliminary data.</text>
</comment>
<dbReference type="Proteomes" id="UP000587760">
    <property type="component" value="Unassembled WGS sequence"/>
</dbReference>
<dbReference type="PANTHER" id="PTHR22777:SF17">
    <property type="entry name" value="UPF0053 PROTEIN SLL0260"/>
    <property type="match status" value="1"/>
</dbReference>
<dbReference type="SUPFAM" id="SSF54631">
    <property type="entry name" value="CBS-domain pair"/>
    <property type="match status" value="1"/>
</dbReference>
<dbReference type="InterPro" id="IPR044751">
    <property type="entry name" value="Ion_transp-like_CBS"/>
</dbReference>
<dbReference type="PANTHER" id="PTHR22777">
    <property type="entry name" value="HEMOLYSIN-RELATED"/>
    <property type="match status" value="1"/>
</dbReference>
<organism evidence="5 6">
    <name type="scientific">Spirochaeta isovalerica</name>
    <dbReference type="NCBI Taxonomy" id="150"/>
    <lineage>
        <taxon>Bacteria</taxon>
        <taxon>Pseudomonadati</taxon>
        <taxon>Spirochaetota</taxon>
        <taxon>Spirochaetia</taxon>
        <taxon>Spirochaetales</taxon>
        <taxon>Spirochaetaceae</taxon>
        <taxon>Spirochaeta</taxon>
    </lineage>
</organism>
<evidence type="ECO:0000256" key="3">
    <source>
        <dbReference type="PROSITE-ProRule" id="PRU00703"/>
    </source>
</evidence>
<dbReference type="SMART" id="SM01091">
    <property type="entry name" value="CorC_HlyC"/>
    <property type="match status" value="1"/>
</dbReference>
<dbReference type="Pfam" id="PF03471">
    <property type="entry name" value="CorC_HlyC"/>
    <property type="match status" value="1"/>
</dbReference>
<dbReference type="Gene3D" id="3.30.465.10">
    <property type="match status" value="1"/>
</dbReference>
<accession>A0A841R6A5</accession>
<dbReference type="InterPro" id="IPR016169">
    <property type="entry name" value="FAD-bd_PCMH_sub2"/>
</dbReference>
<dbReference type="RefSeq" id="WP_184742474.1">
    <property type="nucleotide sequence ID" value="NZ_JACHGJ010000001.1"/>
</dbReference>
<keyword evidence="6" id="KW-1185">Reference proteome</keyword>
<dbReference type="CDD" id="cd04590">
    <property type="entry name" value="CBS_pair_CorC_HlyC_assoc"/>
    <property type="match status" value="1"/>
</dbReference>
<dbReference type="InterPro" id="IPR036318">
    <property type="entry name" value="FAD-bd_PCMH-like_sf"/>
</dbReference>
<proteinExistence type="predicted"/>
<keyword evidence="1" id="KW-0677">Repeat</keyword>